<sequence>MNRAVLVGLALLAACASTPPTGPEAAKGTLALQGWPTGESGRLELIENRGNQPVIGQGSVDSSGKVRYSLGVPTVLRAFTPGPLTITPPDAQYQNLMLIKPEFDNPGIRAGDIRIANRLNPTPQPGDRQAELIYVDRDVRLSGSVGSDTYNLVFKRGWNYQIVTFGASGQLYTASPTLPSDLQWFYVPLPPGSN</sequence>
<keyword evidence="1" id="KW-0732">Signal</keyword>
<feature type="signal peptide" evidence="1">
    <location>
        <begin position="1"/>
        <end position="16"/>
    </location>
</feature>
<dbReference type="AlphaFoldDB" id="A0A399F6B1"/>
<gene>
    <name evidence="2" type="ORF">Mgrana_02501</name>
</gene>
<comment type="caution">
    <text evidence="2">The sequence shown here is derived from an EMBL/GenBank/DDBJ whole genome shotgun (WGS) entry which is preliminary data.</text>
</comment>
<dbReference type="EMBL" id="QWLB01000037">
    <property type="protein sequence ID" value="RIH91620.1"/>
    <property type="molecule type" value="Genomic_DNA"/>
</dbReference>
<accession>A0A399F6B1</accession>
<feature type="chain" id="PRO_5030071818" description="Lipoprotein" evidence="1">
    <location>
        <begin position="17"/>
        <end position="194"/>
    </location>
</feature>
<evidence type="ECO:0000313" key="2">
    <source>
        <dbReference type="EMBL" id="RIH91620.1"/>
    </source>
</evidence>
<dbReference type="Proteomes" id="UP000266178">
    <property type="component" value="Unassembled WGS sequence"/>
</dbReference>
<evidence type="ECO:0000313" key="3">
    <source>
        <dbReference type="Proteomes" id="UP000266178"/>
    </source>
</evidence>
<name>A0A399F6B1_9DEIN</name>
<evidence type="ECO:0008006" key="4">
    <source>
        <dbReference type="Google" id="ProtNLM"/>
    </source>
</evidence>
<reference evidence="2 3" key="1">
    <citation type="submission" date="2018-08" db="EMBL/GenBank/DDBJ databases">
        <title>Meiothermus granaticius genome AF-68 sequencing project.</title>
        <authorList>
            <person name="Da Costa M.S."/>
            <person name="Albuquerque L."/>
            <person name="Raposo P."/>
            <person name="Froufe H.J.C."/>
            <person name="Barroso C.S."/>
            <person name="Egas C."/>
        </authorList>
    </citation>
    <scope>NUCLEOTIDE SEQUENCE [LARGE SCALE GENOMIC DNA]</scope>
    <source>
        <strain evidence="2 3">AF-68</strain>
    </source>
</reference>
<keyword evidence="3" id="KW-1185">Reference proteome</keyword>
<organism evidence="2 3">
    <name type="scientific">Meiothermus granaticius NBRC 107808</name>
    <dbReference type="NCBI Taxonomy" id="1227551"/>
    <lineage>
        <taxon>Bacteria</taxon>
        <taxon>Thermotogati</taxon>
        <taxon>Deinococcota</taxon>
        <taxon>Deinococci</taxon>
        <taxon>Thermales</taxon>
        <taxon>Thermaceae</taxon>
        <taxon>Meiothermus</taxon>
    </lineage>
</organism>
<dbReference type="RefSeq" id="WP_119357954.1">
    <property type="nucleotide sequence ID" value="NZ_BJXM01000023.1"/>
</dbReference>
<proteinExistence type="predicted"/>
<dbReference type="PROSITE" id="PS51257">
    <property type="entry name" value="PROKAR_LIPOPROTEIN"/>
    <property type="match status" value="1"/>
</dbReference>
<protein>
    <recommendedName>
        <fullName evidence="4">Lipoprotein</fullName>
    </recommendedName>
</protein>
<evidence type="ECO:0000256" key="1">
    <source>
        <dbReference type="SAM" id="SignalP"/>
    </source>
</evidence>